<evidence type="ECO:0000313" key="2">
    <source>
        <dbReference type="Proteomes" id="UP001151760"/>
    </source>
</evidence>
<organism evidence="1 2">
    <name type="scientific">Tanacetum coccineum</name>
    <dbReference type="NCBI Taxonomy" id="301880"/>
    <lineage>
        <taxon>Eukaryota</taxon>
        <taxon>Viridiplantae</taxon>
        <taxon>Streptophyta</taxon>
        <taxon>Embryophyta</taxon>
        <taxon>Tracheophyta</taxon>
        <taxon>Spermatophyta</taxon>
        <taxon>Magnoliopsida</taxon>
        <taxon>eudicotyledons</taxon>
        <taxon>Gunneridae</taxon>
        <taxon>Pentapetalae</taxon>
        <taxon>asterids</taxon>
        <taxon>campanulids</taxon>
        <taxon>Asterales</taxon>
        <taxon>Asteraceae</taxon>
        <taxon>Asteroideae</taxon>
        <taxon>Anthemideae</taxon>
        <taxon>Anthemidinae</taxon>
        <taxon>Tanacetum</taxon>
    </lineage>
</organism>
<keyword evidence="2" id="KW-1185">Reference proteome</keyword>
<name>A0ABQ5BJD9_9ASTR</name>
<gene>
    <name evidence="1" type="ORF">Tco_0860680</name>
</gene>
<evidence type="ECO:0000313" key="1">
    <source>
        <dbReference type="EMBL" id="GJT13638.1"/>
    </source>
</evidence>
<accession>A0ABQ5BJD9</accession>
<reference evidence="1" key="2">
    <citation type="submission" date="2022-01" db="EMBL/GenBank/DDBJ databases">
        <authorList>
            <person name="Yamashiro T."/>
            <person name="Shiraishi A."/>
            <person name="Satake H."/>
            <person name="Nakayama K."/>
        </authorList>
    </citation>
    <scope>NUCLEOTIDE SEQUENCE</scope>
</reference>
<dbReference type="EMBL" id="BQNB010013245">
    <property type="protein sequence ID" value="GJT13638.1"/>
    <property type="molecule type" value="Genomic_DNA"/>
</dbReference>
<proteinExistence type="predicted"/>
<sequence length="339" mass="38536">MSSTEIEQIVAQRVTNAIEVISIYEIKTRVTRDSMDWVIRQEAKVIKNANNKRIWESEHGEILAGSKTKDVKWLGHTLLGRATRKGMLENYPTVTSVSYITLVHALPLVAKQKPVVTYFRCGAQGNFKTLGRHLEEIHVTWAQFWKKPDKMANGHEDTKSDSDVMLIELIKDNDGELGENNKVLGEDEFEGDHFDKFPTRSELAYHKYLMSAPLPSMIVSNPIIVEGNPLNLKIPCNIRHVHIGRAYIDLDSPLNRMSRGCYNWIMTTRREPKKDSKSPNGINNFTGRVRGMPIFVGNFTYASDFMIVEEINSVIDPRMSPVGLGKPFVELSNMTYDSH</sequence>
<evidence type="ECO:0008006" key="3">
    <source>
        <dbReference type="Google" id="ProtNLM"/>
    </source>
</evidence>
<protein>
    <recommendedName>
        <fullName evidence="3">MAK10-like protein</fullName>
    </recommendedName>
</protein>
<reference evidence="1" key="1">
    <citation type="journal article" date="2022" name="Int. J. Mol. Sci.">
        <title>Draft Genome of Tanacetum Coccineum: Genomic Comparison of Closely Related Tanacetum-Family Plants.</title>
        <authorList>
            <person name="Yamashiro T."/>
            <person name="Shiraishi A."/>
            <person name="Nakayama K."/>
            <person name="Satake H."/>
        </authorList>
    </citation>
    <scope>NUCLEOTIDE SEQUENCE</scope>
</reference>
<dbReference type="Proteomes" id="UP001151760">
    <property type="component" value="Unassembled WGS sequence"/>
</dbReference>
<comment type="caution">
    <text evidence="1">The sequence shown here is derived from an EMBL/GenBank/DDBJ whole genome shotgun (WGS) entry which is preliminary data.</text>
</comment>